<dbReference type="Pfam" id="PF02661">
    <property type="entry name" value="Fic"/>
    <property type="match status" value="1"/>
</dbReference>
<dbReference type="EMBL" id="JAPDOD010000009">
    <property type="protein sequence ID" value="MDA0161135.1"/>
    <property type="molecule type" value="Genomic_DNA"/>
</dbReference>
<dbReference type="InterPro" id="IPR053737">
    <property type="entry name" value="Type_II_TA_Toxin"/>
</dbReference>
<evidence type="ECO:0000313" key="3">
    <source>
        <dbReference type="Proteomes" id="UP001149140"/>
    </source>
</evidence>
<protein>
    <submittedName>
        <fullName evidence="2">Fic family protein</fullName>
    </submittedName>
</protein>
<evidence type="ECO:0000313" key="2">
    <source>
        <dbReference type="EMBL" id="MDA0161135.1"/>
    </source>
</evidence>
<dbReference type="SUPFAM" id="SSF140931">
    <property type="entry name" value="Fic-like"/>
    <property type="match status" value="1"/>
</dbReference>
<proteinExistence type="predicted"/>
<comment type="caution">
    <text evidence="2">The sequence shown here is derived from an EMBL/GenBank/DDBJ whole genome shotgun (WGS) entry which is preliminary data.</text>
</comment>
<dbReference type="Proteomes" id="UP001149140">
    <property type="component" value="Unassembled WGS sequence"/>
</dbReference>
<gene>
    <name evidence="2" type="ORF">OM076_12720</name>
</gene>
<accession>A0A9X3MTU3</accession>
<dbReference type="RefSeq" id="WP_270040312.1">
    <property type="nucleotide sequence ID" value="NZ_JAPDOD010000009.1"/>
</dbReference>
<sequence>MHRVELADFLLIAEAHAGIAARDLARMPRVMQIAQAALAAPFSGFGAVEFFPSLGEKAAVYAFRIITYHPLPDGNKRAGYDVMREFIERNGAVFTHPPGGLADTAQMIEDVAAGVASEATFTAWVLERLEPPAP</sequence>
<dbReference type="GO" id="GO:0016301">
    <property type="term" value="F:kinase activity"/>
    <property type="evidence" value="ECO:0007669"/>
    <property type="project" value="InterPro"/>
</dbReference>
<keyword evidence="3" id="KW-1185">Reference proteome</keyword>
<organism evidence="2 3">
    <name type="scientific">Solirubrobacter ginsenosidimutans</name>
    <dbReference type="NCBI Taxonomy" id="490573"/>
    <lineage>
        <taxon>Bacteria</taxon>
        <taxon>Bacillati</taxon>
        <taxon>Actinomycetota</taxon>
        <taxon>Thermoleophilia</taxon>
        <taxon>Solirubrobacterales</taxon>
        <taxon>Solirubrobacteraceae</taxon>
        <taxon>Solirubrobacter</taxon>
    </lineage>
</organism>
<dbReference type="InterPro" id="IPR036597">
    <property type="entry name" value="Fido-like_dom_sf"/>
</dbReference>
<dbReference type="AlphaFoldDB" id="A0A9X3MTU3"/>
<dbReference type="InterPro" id="IPR006440">
    <property type="entry name" value="Doc"/>
</dbReference>
<reference evidence="2" key="1">
    <citation type="submission" date="2022-10" db="EMBL/GenBank/DDBJ databases">
        <title>The WGS of Solirubrobacter ginsenosidimutans DSM 21036.</title>
        <authorList>
            <person name="Jiang Z."/>
        </authorList>
    </citation>
    <scope>NUCLEOTIDE SEQUENCE</scope>
    <source>
        <strain evidence="2">DSM 21036</strain>
    </source>
</reference>
<dbReference type="PROSITE" id="PS51459">
    <property type="entry name" value="FIDO"/>
    <property type="match status" value="1"/>
</dbReference>
<dbReference type="PANTHER" id="PTHR39426:SF1">
    <property type="entry name" value="HOMOLOGY TO DEATH-ON-CURING PROTEIN OF PHAGE P1"/>
    <property type="match status" value="1"/>
</dbReference>
<name>A0A9X3MTU3_9ACTN</name>
<dbReference type="Gene3D" id="1.20.120.1870">
    <property type="entry name" value="Fic/DOC protein, Fido domain"/>
    <property type="match status" value="1"/>
</dbReference>
<dbReference type="PANTHER" id="PTHR39426">
    <property type="entry name" value="HOMOLOGY TO DEATH-ON-CURING PROTEIN OF PHAGE P1"/>
    <property type="match status" value="1"/>
</dbReference>
<evidence type="ECO:0000259" key="1">
    <source>
        <dbReference type="PROSITE" id="PS51459"/>
    </source>
</evidence>
<dbReference type="InterPro" id="IPR003812">
    <property type="entry name" value="Fido"/>
</dbReference>
<feature type="domain" description="Fido" evidence="1">
    <location>
        <begin position="1"/>
        <end position="127"/>
    </location>
</feature>